<proteinExistence type="predicted"/>
<dbReference type="SUPFAM" id="SSF55874">
    <property type="entry name" value="ATPase domain of HSP90 chaperone/DNA topoisomerase II/histidine kinase"/>
    <property type="match status" value="1"/>
</dbReference>
<keyword evidence="6" id="KW-1185">Reference proteome</keyword>
<evidence type="ECO:0000313" key="5">
    <source>
        <dbReference type="EMBL" id="PKG21904.1"/>
    </source>
</evidence>
<keyword evidence="2" id="KW-0472">Membrane</keyword>
<dbReference type="GO" id="GO:0000155">
    <property type="term" value="F:phosphorelay sensor kinase activity"/>
    <property type="evidence" value="ECO:0007669"/>
    <property type="project" value="InterPro"/>
</dbReference>
<dbReference type="OrthoDB" id="9776552at2"/>
<sequence>MKKILKKQKNDGQHNDIRRKYFLLMIGISILPLLLLGFISFNIAKNTLIENQLQTTENHLKTSSEAADLLFQNIINMERLISWSNDTRRELIDSAKYAGVGQNVLDNEATKRIQNLISRYLIDTQYVDSVCLFDVNYRSVCYGNSKSIGKYDNSGIDRNIAYSTWYKQSAEAQGRPVFFGYNVLNNEQSTFSSVKLLKNPHNVFNPEKIGLLVVNVKQSLFLRVFQDESNTDWAVLNSTEEGGNAVFSNPSPFNLEFKKGIDSESSLNKLEEKGYLISSYQNQTTGWTFVRLIKEKELLKQPNKIGVATALISSILGLIALFLAFFFSGKVARPLINLRNIFQRVTVENKELNERLVSSQLKEREAELRTLQAQIKPHFLYNTLDSIYWMAILQNNHDIAKMAVALSESFKLSLNKGEDIIPVSKELEHIYHYMTIQNLRYQNRFQYIENVDSNLMEKKILKLLLQPLVENAIYHGLEPKIGEGIIELTGKIKEGWVTFNVRDNGVGIKDIKATEKGFGLRNVRERLLLYYGPDSTLTILSKVDEGTNMEIKFRLTAREE</sequence>
<feature type="domain" description="Histidine kinase/HSP90-like ATPase" evidence="3">
    <location>
        <begin position="459"/>
        <end position="556"/>
    </location>
</feature>
<evidence type="ECO:0000256" key="1">
    <source>
        <dbReference type="SAM" id="Coils"/>
    </source>
</evidence>
<dbReference type="Pfam" id="PF06580">
    <property type="entry name" value="His_kinase"/>
    <property type="match status" value="1"/>
</dbReference>
<dbReference type="Gene3D" id="3.30.565.10">
    <property type="entry name" value="Histidine kinase-like ATPase, C-terminal domain"/>
    <property type="match status" value="1"/>
</dbReference>
<keyword evidence="1" id="KW-0175">Coiled coil</keyword>
<dbReference type="InterPro" id="IPR036890">
    <property type="entry name" value="HATPase_C_sf"/>
</dbReference>
<gene>
    <name evidence="5" type="ORF">CWS01_19970</name>
</gene>
<feature type="transmembrane region" description="Helical" evidence="2">
    <location>
        <begin position="305"/>
        <end position="327"/>
    </location>
</feature>
<evidence type="ECO:0000313" key="6">
    <source>
        <dbReference type="Proteomes" id="UP000233375"/>
    </source>
</evidence>
<accession>A0A2N0YXB1</accession>
<dbReference type="Proteomes" id="UP000233375">
    <property type="component" value="Unassembled WGS sequence"/>
</dbReference>
<organism evidence="5 6">
    <name type="scientific">Niallia nealsonii</name>
    <dbReference type="NCBI Taxonomy" id="115979"/>
    <lineage>
        <taxon>Bacteria</taxon>
        <taxon>Bacillati</taxon>
        <taxon>Bacillota</taxon>
        <taxon>Bacilli</taxon>
        <taxon>Bacillales</taxon>
        <taxon>Bacillaceae</taxon>
        <taxon>Niallia</taxon>
    </lineage>
</organism>
<comment type="caution">
    <text evidence="5">The sequence shown here is derived from an EMBL/GenBank/DDBJ whole genome shotgun (WGS) entry which is preliminary data.</text>
</comment>
<evidence type="ECO:0000259" key="3">
    <source>
        <dbReference type="Pfam" id="PF02518"/>
    </source>
</evidence>
<dbReference type="Pfam" id="PF02518">
    <property type="entry name" value="HATPase_c"/>
    <property type="match status" value="1"/>
</dbReference>
<evidence type="ECO:0000256" key="2">
    <source>
        <dbReference type="SAM" id="Phobius"/>
    </source>
</evidence>
<evidence type="ECO:0000259" key="4">
    <source>
        <dbReference type="Pfam" id="PF06580"/>
    </source>
</evidence>
<dbReference type="PANTHER" id="PTHR34220">
    <property type="entry name" value="SENSOR HISTIDINE KINASE YPDA"/>
    <property type="match status" value="1"/>
</dbReference>
<reference evidence="5 6" key="1">
    <citation type="journal article" date="2003" name="Int. J. Syst. Evol. Microbiol.">
        <title>Bacillus nealsonii sp. nov., isolated from a spacecraft-assembly facility, whose spores are gamma-radiation resistant.</title>
        <authorList>
            <person name="Venkateswaran K."/>
            <person name="Kempf M."/>
            <person name="Chen F."/>
            <person name="Satomi M."/>
            <person name="Nicholson W."/>
            <person name="Kern R."/>
        </authorList>
    </citation>
    <scope>NUCLEOTIDE SEQUENCE [LARGE SCALE GENOMIC DNA]</scope>
    <source>
        <strain evidence="5 6">FO-92</strain>
    </source>
</reference>
<keyword evidence="2" id="KW-0812">Transmembrane</keyword>
<dbReference type="GO" id="GO:0016020">
    <property type="term" value="C:membrane"/>
    <property type="evidence" value="ECO:0007669"/>
    <property type="project" value="InterPro"/>
</dbReference>
<dbReference type="InterPro" id="IPR050640">
    <property type="entry name" value="Bact_2-comp_sensor_kinase"/>
</dbReference>
<dbReference type="InterPro" id="IPR003594">
    <property type="entry name" value="HATPase_dom"/>
</dbReference>
<dbReference type="PANTHER" id="PTHR34220:SF7">
    <property type="entry name" value="SENSOR HISTIDINE KINASE YPDA"/>
    <property type="match status" value="1"/>
</dbReference>
<dbReference type="InterPro" id="IPR010559">
    <property type="entry name" value="Sig_transdc_His_kin_internal"/>
</dbReference>
<dbReference type="EMBL" id="PISE01000054">
    <property type="protein sequence ID" value="PKG21904.1"/>
    <property type="molecule type" value="Genomic_DNA"/>
</dbReference>
<protein>
    <submittedName>
        <fullName evidence="5">Sensor histidine kinase</fullName>
    </submittedName>
</protein>
<feature type="transmembrane region" description="Helical" evidence="2">
    <location>
        <begin position="21"/>
        <end position="44"/>
    </location>
</feature>
<dbReference type="AlphaFoldDB" id="A0A2N0YXB1"/>
<dbReference type="RefSeq" id="WP_101178965.1">
    <property type="nucleotide sequence ID" value="NZ_PISE01000054.1"/>
</dbReference>
<keyword evidence="5" id="KW-0808">Transferase</keyword>
<feature type="domain" description="Signal transduction histidine kinase internal region" evidence="4">
    <location>
        <begin position="366"/>
        <end position="445"/>
    </location>
</feature>
<keyword evidence="5" id="KW-0418">Kinase</keyword>
<feature type="coiled-coil region" evidence="1">
    <location>
        <begin position="335"/>
        <end position="369"/>
    </location>
</feature>
<keyword evidence="2" id="KW-1133">Transmembrane helix</keyword>
<name>A0A2N0YXB1_9BACI</name>